<dbReference type="PANTHER" id="PTHR34039">
    <property type="entry name" value="UPF0102 PROTEIN YRAN"/>
    <property type="match status" value="1"/>
</dbReference>
<dbReference type="RefSeq" id="WP_289895116.1">
    <property type="nucleotide sequence ID" value="NZ_JBHRXE010000008.1"/>
</dbReference>
<gene>
    <name evidence="2" type="ORF">ACFOMP_03650</name>
</gene>
<comment type="caution">
    <text evidence="2">The sequence shown here is derived from an EMBL/GenBank/DDBJ whole genome shotgun (WGS) entry which is preliminary data.</text>
</comment>
<reference evidence="3" key="1">
    <citation type="journal article" date="2019" name="Int. J. Syst. Evol. Microbiol.">
        <title>The Global Catalogue of Microorganisms (GCM) 10K type strain sequencing project: providing services to taxonomists for standard genome sequencing and annotation.</title>
        <authorList>
            <consortium name="The Broad Institute Genomics Platform"/>
            <consortium name="The Broad Institute Genome Sequencing Center for Infectious Disease"/>
            <person name="Wu L."/>
            <person name="Ma J."/>
        </authorList>
    </citation>
    <scope>NUCLEOTIDE SEQUENCE [LARGE SCALE GENOMIC DNA]</scope>
    <source>
        <strain evidence="3">VKM B-3226</strain>
    </source>
</reference>
<dbReference type="SUPFAM" id="SSF52980">
    <property type="entry name" value="Restriction endonuclease-like"/>
    <property type="match status" value="1"/>
</dbReference>
<dbReference type="Proteomes" id="UP001595596">
    <property type="component" value="Unassembled WGS sequence"/>
</dbReference>
<dbReference type="InterPro" id="IPR011856">
    <property type="entry name" value="tRNA_endonuc-like_dom_sf"/>
</dbReference>
<dbReference type="PANTHER" id="PTHR34039:SF1">
    <property type="entry name" value="UPF0102 PROTEIN YRAN"/>
    <property type="match status" value="1"/>
</dbReference>
<dbReference type="Pfam" id="PF02021">
    <property type="entry name" value="UPF0102"/>
    <property type="match status" value="1"/>
</dbReference>
<dbReference type="Gene3D" id="3.40.1350.10">
    <property type="match status" value="1"/>
</dbReference>
<name>A0ABV7RUM6_9RHOB</name>
<sequence length="137" mass="15417">MKFERISEGTPVSATGIRARRGAVAWSAGRFAEESVAREYRRRGYEVLAERWHGRGGEIDLILRKDEEYAFVEVKTSRCHARAAERISGRQIARICQAALEYCGRLPAGLLTVMRFDAALVDQLGRVEIIENAFGMN</sequence>
<proteinExistence type="inferred from homology"/>
<comment type="similarity">
    <text evidence="1">Belongs to the UPF0102 family.</text>
</comment>
<keyword evidence="3" id="KW-1185">Reference proteome</keyword>
<dbReference type="EMBL" id="JBHRXE010000008">
    <property type="protein sequence ID" value="MFC3568544.1"/>
    <property type="molecule type" value="Genomic_DNA"/>
</dbReference>
<dbReference type="InterPro" id="IPR011335">
    <property type="entry name" value="Restrct_endonuc-II-like"/>
</dbReference>
<organism evidence="2 3">
    <name type="scientific">Paracoccus simplex</name>
    <dbReference type="NCBI Taxonomy" id="2086346"/>
    <lineage>
        <taxon>Bacteria</taxon>
        <taxon>Pseudomonadati</taxon>
        <taxon>Pseudomonadota</taxon>
        <taxon>Alphaproteobacteria</taxon>
        <taxon>Rhodobacterales</taxon>
        <taxon>Paracoccaceae</taxon>
        <taxon>Paracoccus</taxon>
    </lineage>
</organism>
<evidence type="ECO:0000313" key="2">
    <source>
        <dbReference type="EMBL" id="MFC3568544.1"/>
    </source>
</evidence>
<protein>
    <submittedName>
        <fullName evidence="2">YraN family protein</fullName>
    </submittedName>
</protein>
<evidence type="ECO:0000313" key="3">
    <source>
        <dbReference type="Proteomes" id="UP001595596"/>
    </source>
</evidence>
<dbReference type="InterPro" id="IPR003509">
    <property type="entry name" value="UPF0102_YraN-like"/>
</dbReference>
<evidence type="ECO:0000256" key="1">
    <source>
        <dbReference type="ARBA" id="ARBA00006738"/>
    </source>
</evidence>
<accession>A0ABV7RUM6</accession>